<name>A0A5E4VKB8_9BURK</name>
<evidence type="ECO:0000313" key="5">
    <source>
        <dbReference type="EMBL" id="VVE11909.1"/>
    </source>
</evidence>
<sequence length="510" mass="55990">MLLIDYFERTAQSVPDRPFLHFVAEADRSDIHLTYAQANQFASARARELMELGVGRKSILALLMHNSPDWVVTYLACQKIGAVCVGLHPALTLSELVSMLESVGANYLIHGEDFATIAREFHEATSGVTVAGVTDMTNDTLVPTGPSLPRHADIDEHDGLAATFTSGTTGGAHKAGLQTHGAVVRAISGYAECLKTWERDRIMLVTPLSHSAALNWGMSLTLMSAGTLILARRFSASRFWEQAARSRPTVLWTMATILYILQQRAVSADERLALGGLRFVFGAGSSPRRGALQARWGCPVIDGYGMTETFGTLTNFIADDNPFSYACMGAPVRGIDLRVVDITTRRECEPEEVGEIVARFGQGFAGYLNNAAETQDAVHDGWFHTGDLAFRDRAGRFYFVDRLKSIIRRGGENISSLEVEECLATHPEVREAIALAQPHDVLGEIVLAVLVPRQDGREFDLTEIQTFCDGKLSKFKWPEAVRTLSHDQIPRTGAGKVKKPILRRSLFNAN</sequence>
<feature type="domain" description="AMP-binding enzyme C-terminal" evidence="4">
    <location>
        <begin position="418"/>
        <end position="496"/>
    </location>
</feature>
<dbReference type="AlphaFoldDB" id="A0A5E4VKB8"/>
<reference evidence="5 6" key="1">
    <citation type="submission" date="2019-08" db="EMBL/GenBank/DDBJ databases">
        <authorList>
            <person name="Peeters C."/>
        </authorList>
    </citation>
    <scope>NUCLEOTIDE SEQUENCE [LARGE SCALE GENOMIC DNA]</scope>
    <source>
        <strain evidence="5 6">LMG 31106</strain>
    </source>
</reference>
<evidence type="ECO:0000313" key="6">
    <source>
        <dbReference type="Proteomes" id="UP000384354"/>
    </source>
</evidence>
<dbReference type="Gene3D" id="3.30.300.30">
    <property type="match status" value="1"/>
</dbReference>
<proteinExistence type="inferred from homology"/>
<comment type="similarity">
    <text evidence="1">Belongs to the ATP-dependent AMP-binding enzyme family.</text>
</comment>
<evidence type="ECO:0000256" key="1">
    <source>
        <dbReference type="ARBA" id="ARBA00006432"/>
    </source>
</evidence>
<dbReference type="InterPro" id="IPR042099">
    <property type="entry name" value="ANL_N_sf"/>
</dbReference>
<gene>
    <name evidence="5" type="ORF">PCE31106_02665</name>
</gene>
<dbReference type="Proteomes" id="UP000384354">
    <property type="component" value="Unassembled WGS sequence"/>
</dbReference>
<dbReference type="InterPro" id="IPR025110">
    <property type="entry name" value="AMP-bd_C"/>
</dbReference>
<dbReference type="EMBL" id="CABPSL010000009">
    <property type="protein sequence ID" value="VVE11909.1"/>
    <property type="molecule type" value="Genomic_DNA"/>
</dbReference>
<evidence type="ECO:0000259" key="3">
    <source>
        <dbReference type="Pfam" id="PF00501"/>
    </source>
</evidence>
<protein>
    <submittedName>
        <fullName evidence="5">Cyclohexanecarboxylate--CoA ligase</fullName>
    </submittedName>
</protein>
<dbReference type="Gene3D" id="3.40.50.12780">
    <property type="entry name" value="N-terminal domain of ligase-like"/>
    <property type="match status" value="1"/>
</dbReference>
<evidence type="ECO:0000259" key="4">
    <source>
        <dbReference type="Pfam" id="PF13193"/>
    </source>
</evidence>
<feature type="domain" description="AMP-dependent synthetase/ligase" evidence="3">
    <location>
        <begin position="7"/>
        <end position="368"/>
    </location>
</feature>
<dbReference type="OrthoDB" id="9766486at2"/>
<dbReference type="Pfam" id="PF13193">
    <property type="entry name" value="AMP-binding_C"/>
    <property type="match status" value="1"/>
</dbReference>
<dbReference type="RefSeq" id="WP_150563573.1">
    <property type="nucleotide sequence ID" value="NZ_CABPSL010000009.1"/>
</dbReference>
<dbReference type="PANTHER" id="PTHR43201">
    <property type="entry name" value="ACYL-COA SYNTHETASE"/>
    <property type="match status" value="1"/>
</dbReference>
<dbReference type="InterPro" id="IPR000873">
    <property type="entry name" value="AMP-dep_synth/lig_dom"/>
</dbReference>
<dbReference type="GO" id="GO:0031956">
    <property type="term" value="F:medium-chain fatty acid-CoA ligase activity"/>
    <property type="evidence" value="ECO:0007669"/>
    <property type="project" value="TreeGrafter"/>
</dbReference>
<dbReference type="SUPFAM" id="SSF56801">
    <property type="entry name" value="Acetyl-CoA synthetase-like"/>
    <property type="match status" value="1"/>
</dbReference>
<dbReference type="GO" id="GO:0006631">
    <property type="term" value="P:fatty acid metabolic process"/>
    <property type="evidence" value="ECO:0007669"/>
    <property type="project" value="TreeGrafter"/>
</dbReference>
<evidence type="ECO:0000256" key="2">
    <source>
        <dbReference type="ARBA" id="ARBA00022598"/>
    </source>
</evidence>
<dbReference type="Pfam" id="PF00501">
    <property type="entry name" value="AMP-binding"/>
    <property type="match status" value="1"/>
</dbReference>
<keyword evidence="2 5" id="KW-0436">Ligase</keyword>
<accession>A0A5E4VKB8</accession>
<dbReference type="PANTHER" id="PTHR43201:SF5">
    <property type="entry name" value="MEDIUM-CHAIN ACYL-COA LIGASE ACSF2, MITOCHONDRIAL"/>
    <property type="match status" value="1"/>
</dbReference>
<dbReference type="InterPro" id="IPR045851">
    <property type="entry name" value="AMP-bd_C_sf"/>
</dbReference>
<organism evidence="5 6">
    <name type="scientific">Pandoraea cepalis</name>
    <dbReference type="NCBI Taxonomy" id="2508294"/>
    <lineage>
        <taxon>Bacteria</taxon>
        <taxon>Pseudomonadati</taxon>
        <taxon>Pseudomonadota</taxon>
        <taxon>Betaproteobacteria</taxon>
        <taxon>Burkholderiales</taxon>
        <taxon>Burkholderiaceae</taxon>
        <taxon>Pandoraea</taxon>
    </lineage>
</organism>